<evidence type="ECO:0000313" key="1">
    <source>
        <dbReference type="EMBL" id="ERI06971.1"/>
    </source>
</evidence>
<reference evidence="1 2" key="1">
    <citation type="submission" date="2013-08" db="EMBL/GenBank/DDBJ databases">
        <authorList>
            <person name="Weinstock G."/>
            <person name="Sodergren E."/>
            <person name="Wylie T."/>
            <person name="Fulton L."/>
            <person name="Fulton R."/>
            <person name="Fronick C."/>
            <person name="O'Laughlin M."/>
            <person name="Godfrey J."/>
            <person name="Miner T."/>
            <person name="Herter B."/>
            <person name="Appelbaum E."/>
            <person name="Cordes M."/>
            <person name="Lek S."/>
            <person name="Wollam A."/>
            <person name="Pepin K.H."/>
            <person name="Palsikar V.B."/>
            <person name="Mitreva M."/>
            <person name="Wilson R.K."/>
        </authorList>
    </citation>
    <scope>NUCLEOTIDE SEQUENCE [LARGE SCALE GENOMIC DNA]</scope>
    <source>
        <strain evidence="1 2">ATCC 12856</strain>
    </source>
</reference>
<dbReference type="AlphaFoldDB" id="U1Y800"/>
<accession>U1Y800</accession>
<organism evidence="1 2">
    <name type="scientific">Aneurinibacillus aneurinilyticus ATCC 12856</name>
    <dbReference type="NCBI Taxonomy" id="649747"/>
    <lineage>
        <taxon>Bacteria</taxon>
        <taxon>Bacillati</taxon>
        <taxon>Bacillota</taxon>
        <taxon>Bacilli</taxon>
        <taxon>Bacillales</taxon>
        <taxon>Paenibacillaceae</taxon>
        <taxon>Aneurinibacillus group</taxon>
        <taxon>Aneurinibacillus</taxon>
    </lineage>
</organism>
<proteinExistence type="predicted"/>
<dbReference type="PATRIC" id="fig|649747.3.peg.4452"/>
<sequence>MHASARSLVFSHKKEIRPLRGTKSGPAKHLGLSVRETNRHPFGARCGGYPLWIVLDN</sequence>
<name>U1Y800_ANEAE</name>
<gene>
    <name evidence="1" type="ORF">HMPREF0083_04947</name>
</gene>
<comment type="caution">
    <text evidence="1">The sequence shown here is derived from an EMBL/GenBank/DDBJ whole genome shotgun (WGS) entry which is preliminary data.</text>
</comment>
<dbReference type="Proteomes" id="UP000016511">
    <property type="component" value="Unassembled WGS sequence"/>
</dbReference>
<dbReference type="GeneID" id="92842226"/>
<dbReference type="EMBL" id="AWSJ01000302">
    <property type="protein sequence ID" value="ERI06971.1"/>
    <property type="molecule type" value="Genomic_DNA"/>
</dbReference>
<keyword evidence="2" id="KW-1185">Reference proteome</keyword>
<protein>
    <submittedName>
        <fullName evidence="1">Uncharacterized protein</fullName>
    </submittedName>
</protein>
<dbReference type="RefSeq" id="WP_021624525.1">
    <property type="nucleotide sequence ID" value="NZ_KE952908.1"/>
</dbReference>
<evidence type="ECO:0000313" key="2">
    <source>
        <dbReference type="Proteomes" id="UP000016511"/>
    </source>
</evidence>
<dbReference type="HOGENOM" id="CLU_202311_0_0_9"/>